<dbReference type="SUPFAM" id="SSF46785">
    <property type="entry name" value="Winged helix' DNA-binding domain"/>
    <property type="match status" value="1"/>
</dbReference>
<evidence type="ECO:0000259" key="5">
    <source>
        <dbReference type="PROSITE" id="PS50931"/>
    </source>
</evidence>
<dbReference type="AlphaFoldDB" id="A0A225MT58"/>
<feature type="domain" description="HTH lysR-type" evidence="5">
    <location>
        <begin position="10"/>
        <end position="67"/>
    </location>
</feature>
<dbReference type="Pfam" id="PF00126">
    <property type="entry name" value="HTH_1"/>
    <property type="match status" value="1"/>
</dbReference>
<dbReference type="InterPro" id="IPR036388">
    <property type="entry name" value="WH-like_DNA-bd_sf"/>
</dbReference>
<dbReference type="EMBL" id="NJIH01000003">
    <property type="protein sequence ID" value="OWT63643.1"/>
    <property type="molecule type" value="Genomic_DNA"/>
</dbReference>
<evidence type="ECO:0000256" key="4">
    <source>
        <dbReference type="ARBA" id="ARBA00023163"/>
    </source>
</evidence>
<evidence type="ECO:0000313" key="7">
    <source>
        <dbReference type="Proteomes" id="UP000214603"/>
    </source>
</evidence>
<dbReference type="PRINTS" id="PR00039">
    <property type="entry name" value="HTHLYSR"/>
</dbReference>
<evidence type="ECO:0000256" key="2">
    <source>
        <dbReference type="ARBA" id="ARBA00023015"/>
    </source>
</evidence>
<gene>
    <name evidence="6" type="ORF">CEY11_04790</name>
</gene>
<dbReference type="RefSeq" id="WP_088602223.1">
    <property type="nucleotide sequence ID" value="NZ_NJIH01000003.1"/>
</dbReference>
<dbReference type="GO" id="GO:0032993">
    <property type="term" value="C:protein-DNA complex"/>
    <property type="evidence" value="ECO:0007669"/>
    <property type="project" value="TreeGrafter"/>
</dbReference>
<evidence type="ECO:0000256" key="1">
    <source>
        <dbReference type="ARBA" id="ARBA00009437"/>
    </source>
</evidence>
<dbReference type="FunFam" id="1.10.10.10:FF:000001">
    <property type="entry name" value="LysR family transcriptional regulator"/>
    <property type="match status" value="1"/>
</dbReference>
<comment type="similarity">
    <text evidence="1">Belongs to the LysR transcriptional regulatory family.</text>
</comment>
<dbReference type="PANTHER" id="PTHR30346">
    <property type="entry name" value="TRANSCRIPTIONAL DUAL REGULATOR HCAR-RELATED"/>
    <property type="match status" value="1"/>
</dbReference>
<comment type="caution">
    <text evidence="6">The sequence shown here is derived from an EMBL/GenBank/DDBJ whole genome shotgun (WGS) entry which is preliminary data.</text>
</comment>
<keyword evidence="2" id="KW-0805">Transcription regulation</keyword>
<organism evidence="6 7">
    <name type="scientific">Candidimonas nitroreducens</name>
    <dbReference type="NCBI Taxonomy" id="683354"/>
    <lineage>
        <taxon>Bacteria</taxon>
        <taxon>Pseudomonadati</taxon>
        <taxon>Pseudomonadota</taxon>
        <taxon>Betaproteobacteria</taxon>
        <taxon>Burkholderiales</taxon>
        <taxon>Alcaligenaceae</taxon>
        <taxon>Candidimonas</taxon>
    </lineage>
</organism>
<reference evidence="7" key="1">
    <citation type="submission" date="2017-06" db="EMBL/GenBank/DDBJ databases">
        <title>Herbaspirillum phytohormonus sp. nov., isolated from the root nodule of Robinia pseudoacacia in lead-zinc mine.</title>
        <authorList>
            <person name="Fan M."/>
            <person name="Lin Y."/>
        </authorList>
    </citation>
    <scope>NUCLEOTIDE SEQUENCE [LARGE SCALE GENOMIC DNA]</scope>
    <source>
        <strain evidence="7">SC-089</strain>
    </source>
</reference>
<dbReference type="OrthoDB" id="9157176at2"/>
<keyword evidence="7" id="KW-1185">Reference proteome</keyword>
<dbReference type="InterPro" id="IPR036390">
    <property type="entry name" value="WH_DNA-bd_sf"/>
</dbReference>
<dbReference type="Gene3D" id="3.40.190.10">
    <property type="entry name" value="Periplasmic binding protein-like II"/>
    <property type="match status" value="2"/>
</dbReference>
<dbReference type="PANTHER" id="PTHR30346:SF0">
    <property type="entry name" value="HCA OPERON TRANSCRIPTIONAL ACTIVATOR HCAR"/>
    <property type="match status" value="1"/>
</dbReference>
<dbReference type="PROSITE" id="PS50931">
    <property type="entry name" value="HTH_LYSR"/>
    <property type="match status" value="1"/>
</dbReference>
<dbReference type="InterPro" id="IPR005119">
    <property type="entry name" value="LysR_subst-bd"/>
</dbReference>
<accession>A0A225MT58</accession>
<dbReference type="Pfam" id="PF03466">
    <property type="entry name" value="LysR_substrate"/>
    <property type="match status" value="1"/>
</dbReference>
<sequence>MAHQPSLWHLGLKSIRYFVALAEELHFGRAADVLHIAQPALSMQIRTLENNLGVTLFRRGSRAVELTEAGKELLHHARPLLADAERALRATLHASQGISGSLTIGHISSLAFVGTPFLIAKIAEHFPDVNLIIKPVSVYNQRRALLEGEIDIGFFRSPMAGRDLKQTIIHRDEFALAVPAGHRLATMECVELRDLLNERLIMFPDYGGELGVHVTLMRWLARENVALDRVQEADGFLMVMGLVSAGMGIAFVPSSAAILKLPQLEFVRINGTPELQVIVAVNAEEASPIARRVFSLVSELCNPDNGKRFFRPQ</sequence>
<dbReference type="Proteomes" id="UP000214603">
    <property type="component" value="Unassembled WGS sequence"/>
</dbReference>
<keyword evidence="4" id="KW-0804">Transcription</keyword>
<dbReference type="InterPro" id="IPR000847">
    <property type="entry name" value="LysR_HTH_N"/>
</dbReference>
<dbReference type="CDD" id="cd08414">
    <property type="entry name" value="PBP2_LTTR_aromatics_like"/>
    <property type="match status" value="1"/>
</dbReference>
<name>A0A225MT58_9BURK</name>
<evidence type="ECO:0000313" key="6">
    <source>
        <dbReference type="EMBL" id="OWT63643.1"/>
    </source>
</evidence>
<evidence type="ECO:0000256" key="3">
    <source>
        <dbReference type="ARBA" id="ARBA00023125"/>
    </source>
</evidence>
<dbReference type="SUPFAM" id="SSF53850">
    <property type="entry name" value="Periplasmic binding protein-like II"/>
    <property type="match status" value="1"/>
</dbReference>
<dbReference type="Gene3D" id="1.10.10.10">
    <property type="entry name" value="Winged helix-like DNA-binding domain superfamily/Winged helix DNA-binding domain"/>
    <property type="match status" value="1"/>
</dbReference>
<protein>
    <recommendedName>
        <fullName evidence="5">HTH lysR-type domain-containing protein</fullName>
    </recommendedName>
</protein>
<dbReference type="GO" id="GO:0003700">
    <property type="term" value="F:DNA-binding transcription factor activity"/>
    <property type="evidence" value="ECO:0007669"/>
    <property type="project" value="InterPro"/>
</dbReference>
<dbReference type="GO" id="GO:0003677">
    <property type="term" value="F:DNA binding"/>
    <property type="evidence" value="ECO:0007669"/>
    <property type="project" value="UniProtKB-KW"/>
</dbReference>
<proteinExistence type="inferred from homology"/>
<keyword evidence="3" id="KW-0238">DNA-binding</keyword>